<dbReference type="GO" id="GO:0005886">
    <property type="term" value="C:plasma membrane"/>
    <property type="evidence" value="ECO:0007669"/>
    <property type="project" value="UniProtKB-SubCell"/>
</dbReference>
<comment type="subcellular location">
    <subcellularLocation>
        <location evidence="1">Cell membrane</location>
        <topology evidence="1">Multi-pass membrane protein</topology>
    </subcellularLocation>
</comment>
<dbReference type="PANTHER" id="PTHR30250">
    <property type="entry name" value="PST FAMILY PREDICTED COLANIC ACID TRANSPORTER"/>
    <property type="match status" value="1"/>
</dbReference>
<keyword evidence="2" id="KW-1003">Cell membrane</keyword>
<evidence type="ECO:0000313" key="8">
    <source>
        <dbReference type="Proteomes" id="UP000217005"/>
    </source>
</evidence>
<reference evidence="7 8" key="1">
    <citation type="submission" date="2017-05" db="EMBL/GenBank/DDBJ databases">
        <title>Complete and WGS of Bordetella genogroups.</title>
        <authorList>
            <person name="Spilker T."/>
            <person name="LiPuma J."/>
        </authorList>
    </citation>
    <scope>NUCLEOTIDE SEQUENCE [LARGE SCALE GENOMIC DNA]</scope>
    <source>
        <strain evidence="7 8">AU17610</strain>
    </source>
</reference>
<gene>
    <name evidence="7" type="ORF">CEG14_24840</name>
</gene>
<accession>A0A261RV28</accession>
<protein>
    <recommendedName>
        <fullName evidence="9">Polysaccharide biosynthesis protein</fullName>
    </recommendedName>
</protein>
<evidence type="ECO:0000256" key="3">
    <source>
        <dbReference type="ARBA" id="ARBA00022692"/>
    </source>
</evidence>
<feature type="transmembrane region" description="Helical" evidence="6">
    <location>
        <begin position="236"/>
        <end position="257"/>
    </location>
</feature>
<feature type="transmembrane region" description="Helical" evidence="6">
    <location>
        <begin position="103"/>
        <end position="125"/>
    </location>
</feature>
<feature type="transmembrane region" description="Helical" evidence="6">
    <location>
        <begin position="346"/>
        <end position="366"/>
    </location>
</feature>
<dbReference type="Proteomes" id="UP000217005">
    <property type="component" value="Unassembled WGS sequence"/>
</dbReference>
<dbReference type="InterPro" id="IPR050833">
    <property type="entry name" value="Poly_Biosynth_Transport"/>
</dbReference>
<feature type="transmembrane region" description="Helical" evidence="6">
    <location>
        <begin position="372"/>
        <end position="393"/>
    </location>
</feature>
<feature type="transmembrane region" description="Helical" evidence="6">
    <location>
        <begin position="26"/>
        <end position="46"/>
    </location>
</feature>
<dbReference type="PANTHER" id="PTHR30250:SF11">
    <property type="entry name" value="O-ANTIGEN TRANSPORTER-RELATED"/>
    <property type="match status" value="1"/>
</dbReference>
<dbReference type="EMBL" id="NEVL01000007">
    <property type="protein sequence ID" value="OZI28143.1"/>
    <property type="molecule type" value="Genomic_DNA"/>
</dbReference>
<evidence type="ECO:0000256" key="6">
    <source>
        <dbReference type="SAM" id="Phobius"/>
    </source>
</evidence>
<keyword evidence="4 6" id="KW-1133">Transmembrane helix</keyword>
<name>A0A261RV28_9BORD</name>
<evidence type="ECO:0000256" key="4">
    <source>
        <dbReference type="ARBA" id="ARBA00022989"/>
    </source>
</evidence>
<comment type="caution">
    <text evidence="7">The sequence shown here is derived from an EMBL/GenBank/DDBJ whole genome shotgun (WGS) entry which is preliminary data.</text>
</comment>
<organism evidence="7 8">
    <name type="scientific">Bordetella genomosp. 1</name>
    <dbReference type="NCBI Taxonomy" id="1395607"/>
    <lineage>
        <taxon>Bacteria</taxon>
        <taxon>Pseudomonadati</taxon>
        <taxon>Pseudomonadota</taxon>
        <taxon>Betaproteobacteria</taxon>
        <taxon>Burkholderiales</taxon>
        <taxon>Alcaligenaceae</taxon>
        <taxon>Bordetella</taxon>
    </lineage>
</organism>
<evidence type="ECO:0000256" key="2">
    <source>
        <dbReference type="ARBA" id="ARBA00022475"/>
    </source>
</evidence>
<feature type="transmembrane region" description="Helical" evidence="6">
    <location>
        <begin position="72"/>
        <end position="91"/>
    </location>
</feature>
<feature type="transmembrane region" description="Helical" evidence="6">
    <location>
        <begin position="319"/>
        <end position="339"/>
    </location>
</feature>
<sequence>MLVASGLGFVKILALAKIMPGAAFGDYVSIVGVAMLSASVLSFGAIEGTIKRYPRLWVAGQRAAIGSDARSIVVRVTLRFLAVAVLLAAINDVFGWSYSRLDVVIGTLFGLGTALQALMASLLRAVDRASALASFSLARSSFAFVAAITGGALAGWEGALTGEVLACVVSLAQGRWIALRAYRDLPAGSGEVAELVPENRHDGLRLYLANTLSSVTGLGDRAFVNAALGAAAAGSYGVLAMVFQVGQLLVGILAQRIGTTFIKASYAGNTGYDAVRRIWLVFAGLLLVAGGMVGTLLLLEWLNWPASFFDKYTLSPLSIILAGGVAAMQIYTVIEFYLLSRDQENGVLAASIIGAILLVGCFIIGSHNAWPLEWFIGSVFLAKAAQLLALVVAGRAAR</sequence>
<evidence type="ECO:0000313" key="7">
    <source>
        <dbReference type="EMBL" id="OZI28143.1"/>
    </source>
</evidence>
<proteinExistence type="predicted"/>
<keyword evidence="5 6" id="KW-0472">Membrane</keyword>
<dbReference type="AlphaFoldDB" id="A0A261RV28"/>
<feature type="transmembrane region" description="Helical" evidence="6">
    <location>
        <begin position="137"/>
        <end position="156"/>
    </location>
</feature>
<keyword evidence="3 6" id="KW-0812">Transmembrane</keyword>
<evidence type="ECO:0000256" key="5">
    <source>
        <dbReference type="ARBA" id="ARBA00023136"/>
    </source>
</evidence>
<evidence type="ECO:0000256" key="1">
    <source>
        <dbReference type="ARBA" id="ARBA00004651"/>
    </source>
</evidence>
<feature type="transmembrane region" description="Helical" evidence="6">
    <location>
        <begin position="278"/>
        <end position="299"/>
    </location>
</feature>
<evidence type="ECO:0008006" key="9">
    <source>
        <dbReference type="Google" id="ProtNLM"/>
    </source>
</evidence>